<evidence type="ECO:0000256" key="2">
    <source>
        <dbReference type="ARBA" id="ARBA00004611"/>
    </source>
</evidence>
<keyword evidence="6" id="KW-0282">Flagellum</keyword>
<dbReference type="InterPro" id="IPR026504">
    <property type="entry name" value="MNS1"/>
</dbReference>
<organism evidence="17 18">
    <name type="scientific">Kipferlia bialata</name>
    <dbReference type="NCBI Taxonomy" id="797122"/>
    <lineage>
        <taxon>Eukaryota</taxon>
        <taxon>Metamonada</taxon>
        <taxon>Carpediemonas-like organisms</taxon>
        <taxon>Kipferlia</taxon>
    </lineage>
</organism>
<name>A0A9K3GPJ6_9EUKA</name>
<evidence type="ECO:0000313" key="18">
    <source>
        <dbReference type="Proteomes" id="UP000265618"/>
    </source>
</evidence>
<feature type="coiled-coil region" evidence="14">
    <location>
        <begin position="100"/>
        <end position="178"/>
    </location>
</feature>
<keyword evidence="18" id="KW-1185">Reference proteome</keyword>
<evidence type="ECO:0000259" key="16">
    <source>
        <dbReference type="Pfam" id="PF13868"/>
    </source>
</evidence>
<dbReference type="Pfam" id="PF13868">
    <property type="entry name" value="TPH"/>
    <property type="match status" value="1"/>
</dbReference>
<dbReference type="PANTHER" id="PTHR19265:SF0">
    <property type="entry name" value="MEIOSIS-SPECIFIC NUCLEAR STRUCTURAL PROTEIN 1"/>
    <property type="match status" value="1"/>
</dbReference>
<evidence type="ECO:0000256" key="9">
    <source>
        <dbReference type="ARBA" id="ARBA00023212"/>
    </source>
</evidence>
<feature type="domain" description="Trichohyalin-plectin-homology" evidence="16">
    <location>
        <begin position="2"/>
        <end position="203"/>
    </location>
</feature>
<keyword evidence="7 14" id="KW-0175">Coiled coil</keyword>
<dbReference type="PANTHER" id="PTHR19265">
    <property type="entry name" value="MEIOSIS-SPECIFIC NUCLEAR STRUCTURAL PROTEIN 1"/>
    <property type="match status" value="1"/>
</dbReference>
<comment type="function">
    <text evidence="13">Microtubule inner protein (MIP) part of the dynein-decorated doublet microtubules (DMTs) in cilia axoneme, which is required for motile cilia beating. May play a role in the control of meiotic division and germ cell differentiation through regulation of pairing and recombination during meiosis. Required for sperm flagella assembly. May play a role in the assembly and function of the outer dynein arm-docking complex (ODA-DC). ODA-DC mediates outer dynein arms (ODA) binding onto the axonemal doublet microtubules.</text>
</comment>
<evidence type="ECO:0000256" key="3">
    <source>
        <dbReference type="ARBA" id="ARBA00009158"/>
    </source>
</evidence>
<evidence type="ECO:0000256" key="15">
    <source>
        <dbReference type="SAM" id="MobiDB-lite"/>
    </source>
</evidence>
<keyword evidence="10" id="KW-0539">Nucleus</keyword>
<dbReference type="InterPro" id="IPR043597">
    <property type="entry name" value="TPH_dom"/>
</dbReference>
<evidence type="ECO:0000256" key="11">
    <source>
        <dbReference type="ARBA" id="ARBA00023254"/>
    </source>
</evidence>
<evidence type="ECO:0000256" key="8">
    <source>
        <dbReference type="ARBA" id="ARBA00023069"/>
    </source>
</evidence>
<evidence type="ECO:0000256" key="13">
    <source>
        <dbReference type="ARBA" id="ARBA00046114"/>
    </source>
</evidence>
<keyword evidence="8" id="KW-0969">Cilium</keyword>
<feature type="non-terminal residue" evidence="17">
    <location>
        <position position="1"/>
    </location>
</feature>
<keyword evidence="11" id="KW-0469">Meiosis</keyword>
<proteinExistence type="inferred from homology"/>
<evidence type="ECO:0000256" key="1">
    <source>
        <dbReference type="ARBA" id="ARBA00004123"/>
    </source>
</evidence>
<comment type="caution">
    <text evidence="17">The sequence shown here is derived from an EMBL/GenBank/DDBJ whole genome shotgun (WGS) entry which is preliminary data.</text>
</comment>
<keyword evidence="5" id="KW-0963">Cytoplasm</keyword>
<dbReference type="EMBL" id="BDIP01006391">
    <property type="protein sequence ID" value="GIQ90597.1"/>
    <property type="molecule type" value="Genomic_DNA"/>
</dbReference>
<dbReference type="AlphaFoldDB" id="A0A9K3GPJ6"/>
<comment type="subcellular location">
    <subcellularLocation>
        <location evidence="2">Cytoplasm</location>
        <location evidence="2">Cytoskeleton</location>
        <location evidence="2">Flagellum axoneme</location>
    </subcellularLocation>
    <subcellularLocation>
        <location evidence="1">Nucleus</location>
    </subcellularLocation>
</comment>
<evidence type="ECO:0000256" key="7">
    <source>
        <dbReference type="ARBA" id="ARBA00023054"/>
    </source>
</evidence>
<evidence type="ECO:0000256" key="5">
    <source>
        <dbReference type="ARBA" id="ARBA00022490"/>
    </source>
</evidence>
<accession>A0A9K3GPJ6</accession>
<comment type="similarity">
    <text evidence="3">Belongs to the MNS1 family.</text>
</comment>
<keyword evidence="12" id="KW-0966">Cell projection</keyword>
<dbReference type="Proteomes" id="UP000265618">
    <property type="component" value="Unassembled WGS sequence"/>
</dbReference>
<feature type="region of interest" description="Disordered" evidence="15">
    <location>
        <begin position="39"/>
        <end position="58"/>
    </location>
</feature>
<dbReference type="GO" id="GO:0051321">
    <property type="term" value="P:meiotic cell cycle"/>
    <property type="evidence" value="ECO:0007669"/>
    <property type="project" value="UniProtKB-KW"/>
</dbReference>
<evidence type="ECO:0000256" key="4">
    <source>
        <dbReference type="ARBA" id="ARBA00014813"/>
    </source>
</evidence>
<evidence type="ECO:0000256" key="6">
    <source>
        <dbReference type="ARBA" id="ARBA00022846"/>
    </source>
</evidence>
<evidence type="ECO:0000256" key="14">
    <source>
        <dbReference type="SAM" id="Coils"/>
    </source>
</evidence>
<protein>
    <recommendedName>
        <fullName evidence="4">Meiosis-specific nuclear structural protein 1</fullName>
    </recommendedName>
</protein>
<evidence type="ECO:0000313" key="17">
    <source>
        <dbReference type="EMBL" id="GIQ90597.1"/>
    </source>
</evidence>
<dbReference type="GO" id="GO:0005634">
    <property type="term" value="C:nucleus"/>
    <property type="evidence" value="ECO:0007669"/>
    <property type="project" value="UniProtKB-SubCell"/>
</dbReference>
<evidence type="ECO:0000256" key="12">
    <source>
        <dbReference type="ARBA" id="ARBA00023273"/>
    </source>
</evidence>
<gene>
    <name evidence="17" type="ORF">KIPB_013447</name>
</gene>
<reference evidence="17 18" key="1">
    <citation type="journal article" date="2018" name="PLoS ONE">
        <title>The draft genome of Kipferlia bialata reveals reductive genome evolution in fornicate parasites.</title>
        <authorList>
            <person name="Tanifuji G."/>
            <person name="Takabayashi S."/>
            <person name="Kume K."/>
            <person name="Takagi M."/>
            <person name="Nakayama T."/>
            <person name="Kamikawa R."/>
            <person name="Inagaki Y."/>
            <person name="Hashimoto T."/>
        </authorList>
    </citation>
    <scope>NUCLEOTIDE SEQUENCE [LARGE SCALE GENOMIC DNA]</scope>
    <source>
        <strain evidence="17">NY0173</strain>
    </source>
</reference>
<evidence type="ECO:0000256" key="10">
    <source>
        <dbReference type="ARBA" id="ARBA00023242"/>
    </source>
</evidence>
<keyword evidence="9" id="KW-0206">Cytoskeleton</keyword>
<sequence length="205" mass="24476">QKEAAKHVFAQFLVEREQNREKMAREESAEADKLRRFQEELDNRSHRAAKEKRDAASTRDAIYNRLASELERRIRDNQLLERIGQELAQAMEEERIVTAQREKDERARRLKRELLEAARESKAARAVREAEIRAQEEEYRQDLMAKIEEEAQRQRMTAAQIERQKEVYRKDLTDSIEERRQARIVAARAAIEEEERLLVNNEEYQ</sequence>
<feature type="non-terminal residue" evidence="17">
    <location>
        <position position="205"/>
    </location>
</feature>